<accession>A0ABP0K0V6</accession>
<comment type="caution">
    <text evidence="2">The sequence shown here is derived from an EMBL/GenBank/DDBJ whole genome shotgun (WGS) entry which is preliminary data.</text>
</comment>
<name>A0ABP0K0V6_9DINO</name>
<evidence type="ECO:0000313" key="3">
    <source>
        <dbReference type="Proteomes" id="UP001642484"/>
    </source>
</evidence>
<dbReference type="EMBL" id="CAXAMN010007058">
    <property type="protein sequence ID" value="CAK9020194.1"/>
    <property type="molecule type" value="Genomic_DNA"/>
</dbReference>
<organism evidence="2 3">
    <name type="scientific">Durusdinium trenchii</name>
    <dbReference type="NCBI Taxonomy" id="1381693"/>
    <lineage>
        <taxon>Eukaryota</taxon>
        <taxon>Sar</taxon>
        <taxon>Alveolata</taxon>
        <taxon>Dinophyceae</taxon>
        <taxon>Suessiales</taxon>
        <taxon>Symbiodiniaceae</taxon>
        <taxon>Durusdinium</taxon>
    </lineage>
</organism>
<reference evidence="2 3" key="1">
    <citation type="submission" date="2024-02" db="EMBL/GenBank/DDBJ databases">
        <authorList>
            <person name="Chen Y."/>
            <person name="Shah S."/>
            <person name="Dougan E. K."/>
            <person name="Thang M."/>
            <person name="Chan C."/>
        </authorList>
    </citation>
    <scope>NUCLEOTIDE SEQUENCE [LARGE SCALE GENOMIC DNA]</scope>
</reference>
<dbReference type="SUPFAM" id="SSF51206">
    <property type="entry name" value="cAMP-binding domain-like"/>
    <property type="match status" value="1"/>
</dbReference>
<dbReference type="InterPro" id="IPR018490">
    <property type="entry name" value="cNMP-bd_dom_sf"/>
</dbReference>
<proteinExistence type="predicted"/>
<feature type="domain" description="Cyclic nucleotide-binding" evidence="1">
    <location>
        <begin position="60"/>
        <end position="126"/>
    </location>
</feature>
<dbReference type="Gene3D" id="2.60.120.10">
    <property type="entry name" value="Jelly Rolls"/>
    <property type="match status" value="1"/>
</dbReference>
<gene>
    <name evidence="2" type="ORF">CCMP2556_LOCUS13964</name>
</gene>
<keyword evidence="3" id="KW-1185">Reference proteome</keyword>
<sequence>MEPELRFKGLPRHDKDHLGEGRCIASASALWADDARRTAFVPEELLQRWALASRREWMCIVLSGHLEKSILRDPSLPEIPIGDVAPGGISGDMGMLGVSKVRSHSCRCVEQSSLLLLSRTAFAHLVEATGGLEEHPLLKQLEKMQNLTGEVSGPQATGCHWLPLPLVARLEIQTERDACRIDLCRRH</sequence>
<protein>
    <recommendedName>
        <fullName evidence="1">Cyclic nucleotide-binding domain-containing protein</fullName>
    </recommendedName>
</protein>
<dbReference type="InterPro" id="IPR014710">
    <property type="entry name" value="RmlC-like_jellyroll"/>
</dbReference>
<evidence type="ECO:0000259" key="1">
    <source>
        <dbReference type="PROSITE" id="PS50042"/>
    </source>
</evidence>
<dbReference type="Proteomes" id="UP001642484">
    <property type="component" value="Unassembled WGS sequence"/>
</dbReference>
<evidence type="ECO:0000313" key="2">
    <source>
        <dbReference type="EMBL" id="CAK9020194.1"/>
    </source>
</evidence>
<dbReference type="InterPro" id="IPR000595">
    <property type="entry name" value="cNMP-bd_dom"/>
</dbReference>
<dbReference type="PROSITE" id="PS50042">
    <property type="entry name" value="CNMP_BINDING_3"/>
    <property type="match status" value="1"/>
</dbReference>